<name>A0A072N3V3_9GAMM</name>
<evidence type="ECO:0000313" key="1">
    <source>
        <dbReference type="EMBL" id="KEF32196.1"/>
    </source>
</evidence>
<evidence type="ECO:0000313" key="2">
    <source>
        <dbReference type="Proteomes" id="UP000035057"/>
    </source>
</evidence>
<keyword evidence="2" id="KW-1185">Reference proteome</keyword>
<dbReference type="STRING" id="1137280.D777_00830"/>
<reference evidence="1 2" key="1">
    <citation type="submission" date="2012-12" db="EMBL/GenBank/DDBJ databases">
        <title>Genome assembly of Marinobacter sp. AK21.</title>
        <authorList>
            <person name="Khatri I."/>
            <person name="Kumar R."/>
            <person name="Vaidya B."/>
            <person name="Subramanian S."/>
            <person name="Pinnaka A."/>
        </authorList>
    </citation>
    <scope>NUCLEOTIDE SEQUENCE [LARGE SCALE GENOMIC DNA]</scope>
    <source>
        <strain evidence="1 2">AK21</strain>
    </source>
</reference>
<dbReference type="Proteomes" id="UP000035057">
    <property type="component" value="Unassembled WGS sequence"/>
</dbReference>
<dbReference type="Pfam" id="PF06804">
    <property type="entry name" value="Lipoprotein_18"/>
    <property type="match status" value="1"/>
</dbReference>
<dbReference type="PROSITE" id="PS51257">
    <property type="entry name" value="PROKAR_LIPOPROTEIN"/>
    <property type="match status" value="1"/>
</dbReference>
<dbReference type="AlphaFoldDB" id="A0A072N3V3"/>
<comment type="caution">
    <text evidence="1">The sequence shown here is derived from an EMBL/GenBank/DDBJ whole genome shotgun (WGS) entry which is preliminary data.</text>
</comment>
<accession>A0A072N3V3</accession>
<dbReference type="OrthoDB" id="6199301at2"/>
<dbReference type="Gene3D" id="3.30.310.170">
    <property type="entry name" value="Outer membrane protein assembly factor BamC"/>
    <property type="match status" value="1"/>
</dbReference>
<dbReference type="InterPro" id="IPR042268">
    <property type="entry name" value="BamC_C"/>
</dbReference>
<sequence>MSVLQRTRKPLFSGLLVCATGLLVLTAVSGCSLLDDRSERYVDAREGQPLALPEKADSSRFGQVMPIRDITVADASKMYPSDIPRPPDMTSGILDENYVIEELDGRAWLLVNDVPGRLWPAVTAYMTDRGLGVSQENPQIGLLQSELLNFSKRARELAELPSDPGAEEARVVLQLKMAPGVRRKTTEIQLRKLEVAGNGGELVPWSGSVAPSPEALSLQKRILADLGEFLKSREESKSFSRAASGMESAPLVRLVSDGDDARAISMSLDFGRSWAEVSRALSEADIPVVDLNRSAGWFYVDFRTADEREPGWFDWFSDKEKPRHTHTLNLVEGDGTIEITAQRQDGYEGDQTAPDLLTQLFDYLY</sequence>
<dbReference type="PATRIC" id="fig|1137280.3.peg.646"/>
<dbReference type="EMBL" id="ANIE01000003">
    <property type="protein sequence ID" value="KEF32196.1"/>
    <property type="molecule type" value="Genomic_DNA"/>
</dbReference>
<protein>
    <submittedName>
        <fullName evidence="1">Uncharacterized protein</fullName>
    </submittedName>
</protein>
<dbReference type="InterPro" id="IPR010653">
    <property type="entry name" value="NlpB/DapX"/>
</dbReference>
<gene>
    <name evidence="1" type="ORF">D777_00830</name>
</gene>
<organism evidence="1 2">
    <name type="scientific">Marinobacter nitratireducens</name>
    <dbReference type="NCBI Taxonomy" id="1137280"/>
    <lineage>
        <taxon>Bacteria</taxon>
        <taxon>Pseudomonadati</taxon>
        <taxon>Pseudomonadota</taxon>
        <taxon>Gammaproteobacteria</taxon>
        <taxon>Pseudomonadales</taxon>
        <taxon>Marinobacteraceae</taxon>
        <taxon>Marinobacter</taxon>
    </lineage>
</organism>
<proteinExistence type="predicted"/>